<dbReference type="GO" id="GO:0006508">
    <property type="term" value="P:proteolysis"/>
    <property type="evidence" value="ECO:0007669"/>
    <property type="project" value="UniProtKB-KW"/>
</dbReference>
<gene>
    <name evidence="3" type="ORF">BJP25_00405</name>
</gene>
<dbReference type="STRING" id="1193682.BJP25_00405"/>
<organism evidence="3 4">
    <name type="scientific">Actinokineospora bangkokensis</name>
    <dbReference type="NCBI Taxonomy" id="1193682"/>
    <lineage>
        <taxon>Bacteria</taxon>
        <taxon>Bacillati</taxon>
        <taxon>Actinomycetota</taxon>
        <taxon>Actinomycetes</taxon>
        <taxon>Pseudonocardiales</taxon>
        <taxon>Pseudonocardiaceae</taxon>
        <taxon>Actinokineospora</taxon>
    </lineage>
</organism>
<reference evidence="3 4" key="1">
    <citation type="submission" date="2016-10" db="EMBL/GenBank/DDBJ databases">
        <title>The Draft Genome Sequence of Actinokineospora bangkokensis 44EHWT reveals the biosynthetic pathway of antifungal compounds Thailandins with unusual extender unit butylmalonyl-CoA.</title>
        <authorList>
            <person name="Greule A."/>
            <person name="Intra B."/>
            <person name="Flemming S."/>
            <person name="Rommel M.G."/>
            <person name="Panbangred W."/>
            <person name="Bechthold A."/>
        </authorList>
    </citation>
    <scope>NUCLEOTIDE SEQUENCE [LARGE SCALE GENOMIC DNA]</scope>
    <source>
        <strain evidence="3 4">44EHW</strain>
    </source>
</reference>
<evidence type="ECO:0000313" key="3">
    <source>
        <dbReference type="EMBL" id="OLR95587.1"/>
    </source>
</evidence>
<sequence length="268" mass="29126">MGRVRDWIFPPRPGGWLVDDRAERRLIRVELVVVFAITLGLAGLSSLVSLVDSLLRTEALSDQSVAINVPQARAGLLDLVRQLLSALRLFAWGALGAYLLHRAGIALARVGLDLRRKGRDVLVGVGLAALIGLPGLGFYLLSYALGINLAVAPSTLGDLWWRPIALVVLAIGNAWAEEVLVVGYFITRLRQLGLSEGRSLWASAVLRGSYHLYQGFGGFLGNVVMGLVFGRFWQRANRLWPLVVAHALIDIVAFVGYSLLSGAVDWLP</sequence>
<dbReference type="Proteomes" id="UP000186040">
    <property type="component" value="Unassembled WGS sequence"/>
</dbReference>
<dbReference type="AlphaFoldDB" id="A0A1Q9LU61"/>
<proteinExistence type="predicted"/>
<keyword evidence="3" id="KW-0645">Protease</keyword>
<keyword evidence="3" id="KW-0378">Hydrolase</keyword>
<evidence type="ECO:0000313" key="4">
    <source>
        <dbReference type="Proteomes" id="UP000186040"/>
    </source>
</evidence>
<feature type="transmembrane region" description="Helical" evidence="1">
    <location>
        <begin position="239"/>
        <end position="260"/>
    </location>
</feature>
<comment type="caution">
    <text evidence="3">The sequence shown here is derived from an EMBL/GenBank/DDBJ whole genome shotgun (WGS) entry which is preliminary data.</text>
</comment>
<dbReference type="GO" id="GO:0080120">
    <property type="term" value="P:CAAX-box protein maturation"/>
    <property type="evidence" value="ECO:0007669"/>
    <property type="project" value="UniProtKB-ARBA"/>
</dbReference>
<evidence type="ECO:0000256" key="1">
    <source>
        <dbReference type="SAM" id="Phobius"/>
    </source>
</evidence>
<dbReference type="InterPro" id="IPR003675">
    <property type="entry name" value="Rce1/LyrA-like_dom"/>
</dbReference>
<keyword evidence="1" id="KW-1133">Transmembrane helix</keyword>
<dbReference type="EMBL" id="MKQR01000001">
    <property type="protein sequence ID" value="OLR95587.1"/>
    <property type="molecule type" value="Genomic_DNA"/>
</dbReference>
<evidence type="ECO:0000259" key="2">
    <source>
        <dbReference type="Pfam" id="PF02517"/>
    </source>
</evidence>
<name>A0A1Q9LU61_9PSEU</name>
<dbReference type="OrthoDB" id="4453618at2"/>
<feature type="transmembrane region" description="Helical" evidence="1">
    <location>
        <begin position="121"/>
        <end position="144"/>
    </location>
</feature>
<feature type="transmembrane region" description="Helical" evidence="1">
    <location>
        <begin position="210"/>
        <end position="233"/>
    </location>
</feature>
<keyword evidence="1" id="KW-0472">Membrane</keyword>
<keyword evidence="1" id="KW-0812">Transmembrane</keyword>
<accession>A0A1Q9LU61</accession>
<feature type="transmembrane region" description="Helical" evidence="1">
    <location>
        <begin position="79"/>
        <end position="100"/>
    </location>
</feature>
<feature type="transmembrane region" description="Helical" evidence="1">
    <location>
        <begin position="31"/>
        <end position="51"/>
    </location>
</feature>
<dbReference type="Pfam" id="PF02517">
    <property type="entry name" value="Rce1-like"/>
    <property type="match status" value="1"/>
</dbReference>
<keyword evidence="4" id="KW-1185">Reference proteome</keyword>
<feature type="domain" description="CAAX prenyl protease 2/Lysostaphin resistance protein A-like" evidence="2">
    <location>
        <begin position="160"/>
        <end position="251"/>
    </location>
</feature>
<protein>
    <submittedName>
        <fullName evidence="3">CAAX protease family protein</fullName>
    </submittedName>
</protein>
<dbReference type="GO" id="GO:0004175">
    <property type="term" value="F:endopeptidase activity"/>
    <property type="evidence" value="ECO:0007669"/>
    <property type="project" value="UniProtKB-ARBA"/>
</dbReference>